<organism evidence="2 3">
    <name type="scientific">Vairimorpha apis BRL 01</name>
    <dbReference type="NCBI Taxonomy" id="1037528"/>
    <lineage>
        <taxon>Eukaryota</taxon>
        <taxon>Fungi</taxon>
        <taxon>Fungi incertae sedis</taxon>
        <taxon>Microsporidia</taxon>
        <taxon>Nosematidae</taxon>
        <taxon>Vairimorpha</taxon>
    </lineage>
</organism>
<dbReference type="AlphaFoldDB" id="T0M9H2"/>
<reference evidence="2 3" key="1">
    <citation type="journal article" date="2013" name="BMC Genomics">
        <title>Genome sequencing and comparative genomics of honey bee microsporidia, Nosema apis reveal novel insights into host-parasite interactions.</title>
        <authorList>
            <person name="Chen Yp."/>
            <person name="Pettis J.S."/>
            <person name="Zhao Y."/>
            <person name="Liu X."/>
            <person name="Tallon L.J."/>
            <person name="Sadzewicz L.D."/>
            <person name="Li R."/>
            <person name="Zheng H."/>
            <person name="Huang S."/>
            <person name="Zhang X."/>
            <person name="Hamilton M.C."/>
            <person name="Pernal S.F."/>
            <person name="Melathopoulos A.P."/>
            <person name="Yan X."/>
            <person name="Evans J.D."/>
        </authorList>
    </citation>
    <scope>NUCLEOTIDE SEQUENCE [LARGE SCALE GENOMIC DNA]</scope>
    <source>
        <strain evidence="2 3">BRL 01</strain>
    </source>
</reference>
<protein>
    <submittedName>
        <fullName evidence="2">Uncharacterized protein</fullName>
    </submittedName>
</protein>
<dbReference type="VEuPathDB" id="MicrosporidiaDB:NAPIS_ORF02375"/>
<dbReference type="EMBL" id="KE647334">
    <property type="protein sequence ID" value="EQB60036.1"/>
    <property type="molecule type" value="Genomic_DNA"/>
</dbReference>
<dbReference type="HOGENOM" id="CLU_1518317_0_0_1"/>
<evidence type="ECO:0000313" key="2">
    <source>
        <dbReference type="EMBL" id="EQB60036.1"/>
    </source>
</evidence>
<evidence type="ECO:0000313" key="3">
    <source>
        <dbReference type="Proteomes" id="UP000053780"/>
    </source>
</evidence>
<feature type="compositionally biased region" description="Basic and acidic residues" evidence="1">
    <location>
        <begin position="1"/>
        <end position="15"/>
    </location>
</feature>
<dbReference type="Proteomes" id="UP000053780">
    <property type="component" value="Unassembled WGS sequence"/>
</dbReference>
<sequence>MSENKKFLVDYKNSSEESNDISTSYSSSEDNDIECRISKNMDIQDFEFLVERSHIFQKTENLYENILDKAFVMSNDVVFKYIYDAIKSIELKYENYIFLSKCSYVDKKDKEDLKDCFKNIKHEDFDFIPDCIEEIFLLTVSQYWRSTVFYDKPYRIFLLNKKEMVEYLEKLKEEVNC</sequence>
<accession>T0M9H2</accession>
<proteinExistence type="predicted"/>
<name>T0M9H2_9MICR</name>
<gene>
    <name evidence="2" type="ORF">NAPIS_ORF02375</name>
</gene>
<feature type="region of interest" description="Disordered" evidence="1">
    <location>
        <begin position="1"/>
        <end position="27"/>
    </location>
</feature>
<evidence type="ECO:0000256" key="1">
    <source>
        <dbReference type="SAM" id="MobiDB-lite"/>
    </source>
</evidence>
<keyword evidence="3" id="KW-1185">Reference proteome</keyword>